<evidence type="ECO:0000259" key="5">
    <source>
        <dbReference type="PROSITE" id="PS50848"/>
    </source>
</evidence>
<dbReference type="PROSITE" id="PS50848">
    <property type="entry name" value="START"/>
    <property type="match status" value="1"/>
</dbReference>
<dbReference type="GO" id="GO:0005783">
    <property type="term" value="C:endoplasmic reticulum"/>
    <property type="evidence" value="ECO:0007669"/>
    <property type="project" value="UniProtKB-SubCell"/>
</dbReference>
<comment type="caution">
    <text evidence="6">The sequence shown here is derived from an EMBL/GenBank/DDBJ whole genome shotgun (WGS) entry which is preliminary data.</text>
</comment>
<evidence type="ECO:0000256" key="1">
    <source>
        <dbReference type="ARBA" id="ARBA00004240"/>
    </source>
</evidence>
<comment type="subcellular location">
    <subcellularLocation>
        <location evidence="1">Endoplasmic reticulum</location>
    </subcellularLocation>
</comment>
<proteinExistence type="predicted"/>
<dbReference type="InterPro" id="IPR001849">
    <property type="entry name" value="PH_domain"/>
</dbReference>
<feature type="region of interest" description="Disordered" evidence="3">
    <location>
        <begin position="1"/>
        <end position="24"/>
    </location>
</feature>
<dbReference type="PANTHER" id="PTHR19308">
    <property type="entry name" value="PHOSPHATIDYLCHOLINE TRANSFER PROTEIN"/>
    <property type="match status" value="1"/>
</dbReference>
<dbReference type="Pfam" id="PF00169">
    <property type="entry name" value="PH"/>
    <property type="match status" value="1"/>
</dbReference>
<dbReference type="SUPFAM" id="SSF50729">
    <property type="entry name" value="PH domain-like"/>
    <property type="match status" value="1"/>
</dbReference>
<dbReference type="InterPro" id="IPR002913">
    <property type="entry name" value="START_lipid-bd_dom"/>
</dbReference>
<gene>
    <name evidence="6" type="primary">COL4A3BP</name>
    <name evidence="6" type="ORF">OS493_002571</name>
</gene>
<dbReference type="PROSITE" id="PS50003">
    <property type="entry name" value="PH_DOMAIN"/>
    <property type="match status" value="1"/>
</dbReference>
<dbReference type="InterPro" id="IPR051213">
    <property type="entry name" value="START_lipid_transfer"/>
</dbReference>
<evidence type="ECO:0000313" key="7">
    <source>
        <dbReference type="Proteomes" id="UP001163046"/>
    </source>
</evidence>
<dbReference type="SMART" id="SM00233">
    <property type="entry name" value="PH"/>
    <property type="match status" value="1"/>
</dbReference>
<dbReference type="Proteomes" id="UP001163046">
    <property type="component" value="Unassembled WGS sequence"/>
</dbReference>
<keyword evidence="6" id="KW-0176">Collagen</keyword>
<dbReference type="Pfam" id="PF01852">
    <property type="entry name" value="START"/>
    <property type="match status" value="1"/>
</dbReference>
<evidence type="ECO:0000313" key="6">
    <source>
        <dbReference type="EMBL" id="KAJ7365850.1"/>
    </source>
</evidence>
<dbReference type="Gene3D" id="3.30.530.20">
    <property type="match status" value="1"/>
</dbReference>
<keyword evidence="7" id="KW-1185">Reference proteome</keyword>
<dbReference type="OrthoDB" id="2344588at2759"/>
<dbReference type="InterPro" id="IPR011993">
    <property type="entry name" value="PH-like_dom_sf"/>
</dbReference>
<sequence length="627" mass="70564">MSGEHTPSLSDEEEDDLDCTSSQPQLPELQDNLSKWTNYLHGWQERWVVLSGGTLSYYKSEYDTAFGCRGSMSVAKATIQPHEFDECRFDVSVNDCMYYLRAPDVDIRQKWVDGLEAVKAAESGYGSESSLRKGGSMLSLSSVTSLSTTASSSSFKKGRGLREKLMELETFRDIVCQQIDTLQSYFDACAGAGANHKQTPHVDGHSLDLFGSNDGLDHDADDEMDELSTTPTPASLNHMEGNLGNRRAPSDSFDSSSAAVLSIANAKGVDFRGESFTFKATTTGILATLQHCIDIMNKREDHWQRRLDKEIEKRKKAEAALTSAVVQARKQAFIGGPDFEEGPHSALNEEEFYDAIEVALDRQDEEDAITDDFQGSTFVPPLELTIEEPSHRLKDVVDENVKESLQIVLENVDHNWNLVYEDGDMKVYRRDYEEGGIVLDPMKATHTVKGVTAREMAHYFFDKDVRMDWETTLECSRVLETLSESSVIMHQIYKRVWPSSQRDTVFLSHIREIPSYFAGTRLENEVGRPWIVCNNSLDHSDAPTNKFVRAMIVVGLFCQTFFEPREEGQKLNRDHISCKITYTANVNPGGWAPPSVVRAVSKREYPKFLRKISSFCQNTCSDKPITM</sequence>
<evidence type="ECO:0000256" key="2">
    <source>
        <dbReference type="ARBA" id="ARBA00022824"/>
    </source>
</evidence>
<dbReference type="SMART" id="SM00234">
    <property type="entry name" value="START"/>
    <property type="match status" value="1"/>
</dbReference>
<evidence type="ECO:0000259" key="4">
    <source>
        <dbReference type="PROSITE" id="PS50003"/>
    </source>
</evidence>
<organism evidence="6 7">
    <name type="scientific">Desmophyllum pertusum</name>
    <dbReference type="NCBI Taxonomy" id="174260"/>
    <lineage>
        <taxon>Eukaryota</taxon>
        <taxon>Metazoa</taxon>
        <taxon>Cnidaria</taxon>
        <taxon>Anthozoa</taxon>
        <taxon>Hexacorallia</taxon>
        <taxon>Scleractinia</taxon>
        <taxon>Caryophylliina</taxon>
        <taxon>Caryophylliidae</taxon>
        <taxon>Desmophyllum</taxon>
    </lineage>
</organism>
<accession>A0A9X0CMR2</accession>
<protein>
    <submittedName>
        <fullName evidence="6">Collagen type IV alpha-3-binding protein</fullName>
    </submittedName>
</protein>
<dbReference type="GO" id="GO:0035621">
    <property type="term" value="P:ER to Golgi ceramide transport"/>
    <property type="evidence" value="ECO:0007669"/>
    <property type="project" value="TreeGrafter"/>
</dbReference>
<dbReference type="InterPro" id="IPR023393">
    <property type="entry name" value="START-like_dom_sf"/>
</dbReference>
<reference evidence="6" key="1">
    <citation type="submission" date="2023-01" db="EMBL/GenBank/DDBJ databases">
        <title>Genome assembly of the deep-sea coral Lophelia pertusa.</title>
        <authorList>
            <person name="Herrera S."/>
            <person name="Cordes E."/>
        </authorList>
    </citation>
    <scope>NUCLEOTIDE SEQUENCE</scope>
    <source>
        <strain evidence="6">USNM1676648</strain>
        <tissue evidence="6">Polyp</tissue>
    </source>
</reference>
<evidence type="ECO:0000256" key="3">
    <source>
        <dbReference type="SAM" id="MobiDB-lite"/>
    </source>
</evidence>
<dbReference type="Gene3D" id="2.30.29.30">
    <property type="entry name" value="Pleckstrin-homology domain (PH domain)/Phosphotyrosine-binding domain (PTB)"/>
    <property type="match status" value="1"/>
</dbReference>
<dbReference type="AlphaFoldDB" id="A0A9X0CMR2"/>
<dbReference type="EMBL" id="MU827302">
    <property type="protein sequence ID" value="KAJ7365850.1"/>
    <property type="molecule type" value="Genomic_DNA"/>
</dbReference>
<feature type="domain" description="PH" evidence="4">
    <location>
        <begin position="26"/>
        <end position="120"/>
    </location>
</feature>
<dbReference type="GO" id="GO:0008289">
    <property type="term" value="F:lipid binding"/>
    <property type="evidence" value="ECO:0007669"/>
    <property type="project" value="InterPro"/>
</dbReference>
<dbReference type="PANTHER" id="PTHR19308:SF53">
    <property type="entry name" value="CERAMIDE TRANSFER PROTEIN"/>
    <property type="match status" value="1"/>
</dbReference>
<feature type="region of interest" description="Disordered" evidence="3">
    <location>
        <begin position="219"/>
        <end position="250"/>
    </location>
</feature>
<name>A0A9X0CMR2_9CNID</name>
<dbReference type="GO" id="GO:0005581">
    <property type="term" value="C:collagen trimer"/>
    <property type="evidence" value="ECO:0007669"/>
    <property type="project" value="UniProtKB-KW"/>
</dbReference>
<dbReference type="CDD" id="cd13283">
    <property type="entry name" value="PH_GPBP"/>
    <property type="match status" value="1"/>
</dbReference>
<dbReference type="SUPFAM" id="SSF55961">
    <property type="entry name" value="Bet v1-like"/>
    <property type="match status" value="1"/>
</dbReference>
<keyword evidence="2" id="KW-0256">Endoplasmic reticulum</keyword>
<feature type="domain" description="START" evidence="5">
    <location>
        <begin position="416"/>
        <end position="621"/>
    </location>
</feature>